<organism evidence="1">
    <name type="scientific">Siphoviridae sp. ctdoa10</name>
    <dbReference type="NCBI Taxonomy" id="2826400"/>
    <lineage>
        <taxon>Viruses</taxon>
        <taxon>Duplodnaviria</taxon>
        <taxon>Heunggongvirae</taxon>
        <taxon>Uroviricota</taxon>
        <taxon>Caudoviricetes</taxon>
    </lineage>
</organism>
<protein>
    <submittedName>
        <fullName evidence="1">Uncharacterized protein</fullName>
    </submittedName>
</protein>
<proteinExistence type="predicted"/>
<reference evidence="1" key="1">
    <citation type="journal article" date="2021" name="Proc. Natl. Acad. Sci. U.S.A.">
        <title>A Catalog of Tens of Thousands of Viruses from Human Metagenomes Reveals Hidden Associations with Chronic Diseases.</title>
        <authorList>
            <person name="Tisza M.J."/>
            <person name="Buck C.B."/>
        </authorList>
    </citation>
    <scope>NUCLEOTIDE SEQUENCE</scope>
    <source>
        <strain evidence="1">Ctdoa10</strain>
    </source>
</reference>
<name>A0A8S5NBB3_9CAUD</name>
<accession>A0A8S5NBB3</accession>
<sequence>MSFAEKAASVHGKVMLAAMDCAADELRDALNDADQCGAWDVPAHRRDADQDEAVIRVQEAQEALEEQLEMFVGDRYGLEAHVTLEVEK</sequence>
<evidence type="ECO:0000313" key="1">
    <source>
        <dbReference type="EMBL" id="DAD91982.1"/>
    </source>
</evidence>
<dbReference type="EMBL" id="BK015125">
    <property type="protein sequence ID" value="DAD91982.1"/>
    <property type="molecule type" value="Genomic_DNA"/>
</dbReference>